<evidence type="ECO:0000259" key="18">
    <source>
        <dbReference type="Pfam" id="PF02773"/>
    </source>
</evidence>
<dbReference type="InterPro" id="IPR022628">
    <property type="entry name" value="S-AdoMet_synt_N"/>
</dbReference>
<dbReference type="InterPro" id="IPR022631">
    <property type="entry name" value="ADOMET_SYNTHASE_CS"/>
</dbReference>
<feature type="domain" description="S-adenosylmethionine synthetase N-terminal" evidence="16">
    <location>
        <begin position="8"/>
        <end position="105"/>
    </location>
</feature>
<dbReference type="GO" id="GO:0006730">
    <property type="term" value="P:one-carbon metabolic process"/>
    <property type="evidence" value="ECO:0007669"/>
    <property type="project" value="UniProtKB-KW"/>
</dbReference>
<evidence type="ECO:0000259" key="16">
    <source>
        <dbReference type="Pfam" id="PF00438"/>
    </source>
</evidence>
<keyword evidence="12 14" id="KW-0630">Potassium</keyword>
<name>A0A1F5MIY1_9BACT</name>
<dbReference type="GO" id="GO:0006556">
    <property type="term" value="P:S-adenosylmethionine biosynthetic process"/>
    <property type="evidence" value="ECO:0007669"/>
    <property type="project" value="UniProtKB-UniRule"/>
</dbReference>
<evidence type="ECO:0000313" key="19">
    <source>
        <dbReference type="EMBL" id="OGE65341.1"/>
    </source>
</evidence>
<evidence type="ECO:0000256" key="1">
    <source>
        <dbReference type="ARBA" id="ARBA00001946"/>
    </source>
</evidence>
<comment type="similarity">
    <text evidence="4 15">Belongs to the AdoMet synthase family.</text>
</comment>
<keyword evidence="10" id="KW-0067">ATP-binding</keyword>
<dbReference type="Pfam" id="PF00438">
    <property type="entry name" value="S-AdoMet_synt_N"/>
    <property type="match status" value="1"/>
</dbReference>
<dbReference type="SUPFAM" id="SSF55973">
    <property type="entry name" value="S-adenosylmethionine synthetase"/>
    <property type="match status" value="3"/>
</dbReference>
<feature type="domain" description="S-adenosylmethionine synthetase C-terminal" evidence="18">
    <location>
        <begin position="234"/>
        <end position="370"/>
    </location>
</feature>
<dbReference type="InterPro" id="IPR022630">
    <property type="entry name" value="S-AdoMet_synt_C"/>
</dbReference>
<dbReference type="CDD" id="cd18079">
    <property type="entry name" value="S-AdoMet_synt"/>
    <property type="match status" value="1"/>
</dbReference>
<proteinExistence type="inferred from homology"/>
<dbReference type="GO" id="GO:0004478">
    <property type="term" value="F:methionine adenosyltransferase activity"/>
    <property type="evidence" value="ECO:0007669"/>
    <property type="project" value="UniProtKB-UniRule"/>
</dbReference>
<keyword evidence="8 14" id="KW-0479">Metal-binding</keyword>
<dbReference type="Pfam" id="PF02772">
    <property type="entry name" value="S-AdoMet_synt_M"/>
    <property type="match status" value="1"/>
</dbReference>
<dbReference type="PIRSF" id="PIRSF000497">
    <property type="entry name" value="MAT"/>
    <property type="match status" value="1"/>
</dbReference>
<dbReference type="GO" id="GO:0046872">
    <property type="term" value="F:metal ion binding"/>
    <property type="evidence" value="ECO:0007669"/>
    <property type="project" value="UniProtKB-KW"/>
</dbReference>
<dbReference type="Proteomes" id="UP000178017">
    <property type="component" value="Unassembled WGS sequence"/>
</dbReference>
<dbReference type="Pfam" id="PF02773">
    <property type="entry name" value="S-AdoMet_synt_C"/>
    <property type="match status" value="1"/>
</dbReference>
<dbReference type="NCBIfam" id="TIGR01034">
    <property type="entry name" value="metK"/>
    <property type="match status" value="1"/>
</dbReference>
<evidence type="ECO:0000256" key="8">
    <source>
        <dbReference type="ARBA" id="ARBA00022723"/>
    </source>
</evidence>
<keyword evidence="7 19" id="KW-0808">Transferase</keyword>
<feature type="domain" description="S-adenosylmethionine synthetase central" evidence="17">
    <location>
        <begin position="114"/>
        <end position="229"/>
    </location>
</feature>
<comment type="subunit">
    <text evidence="14">Homotetramer.</text>
</comment>
<dbReference type="PROSITE" id="PS00376">
    <property type="entry name" value="ADOMET_SYNTHASE_1"/>
    <property type="match status" value="1"/>
</dbReference>
<evidence type="ECO:0000256" key="10">
    <source>
        <dbReference type="ARBA" id="ARBA00022840"/>
    </source>
</evidence>
<evidence type="ECO:0000256" key="2">
    <source>
        <dbReference type="ARBA" id="ARBA00001958"/>
    </source>
</evidence>
<evidence type="ECO:0000256" key="5">
    <source>
        <dbReference type="ARBA" id="ARBA00012828"/>
    </source>
</evidence>
<evidence type="ECO:0000256" key="4">
    <source>
        <dbReference type="ARBA" id="ARBA00009685"/>
    </source>
</evidence>
<evidence type="ECO:0000256" key="3">
    <source>
        <dbReference type="ARBA" id="ARBA00005224"/>
    </source>
</evidence>
<comment type="subcellular location">
    <subcellularLocation>
        <location evidence="14">Cytoplasm</location>
    </subcellularLocation>
</comment>
<dbReference type="PROSITE" id="PS00377">
    <property type="entry name" value="ADOMET_SYNTHASE_2"/>
    <property type="match status" value="1"/>
</dbReference>
<keyword evidence="6" id="KW-0554">One-carbon metabolism</keyword>
<evidence type="ECO:0000256" key="13">
    <source>
        <dbReference type="NCBIfam" id="TIGR01034"/>
    </source>
</evidence>
<evidence type="ECO:0000256" key="14">
    <source>
        <dbReference type="RuleBase" id="RU000542"/>
    </source>
</evidence>
<gene>
    <name evidence="19" type="ORF">A3B49_03605</name>
</gene>
<evidence type="ECO:0000256" key="9">
    <source>
        <dbReference type="ARBA" id="ARBA00022741"/>
    </source>
</evidence>
<dbReference type="AlphaFoldDB" id="A0A1F5MIY1"/>
<comment type="caution">
    <text evidence="19">The sequence shown here is derived from an EMBL/GenBank/DDBJ whole genome shotgun (WGS) entry which is preliminary data.</text>
</comment>
<dbReference type="GO" id="GO:0005737">
    <property type="term" value="C:cytoplasm"/>
    <property type="evidence" value="ECO:0007669"/>
    <property type="project" value="UniProtKB-SubCell"/>
</dbReference>
<sequence length="372" mass="40966">MTKNNLSTFTSESVCSGHPDKICDQIADAILDEVLKQDPRGRCAIECLAANNRLIIAGEIGTSDGVEIDFKKIAREQIKRLGYTDPRFNFSDKSPINVYVGKQSPQIAFGVKKKGAGDQGMMFGFACIETPELMPLAITIAHSLTKRIDQVRIERILPYLKPDGKSQVTVEYKNGVPEKVLQVVIAVPHDEQTKLDQVKQEIYKEVVAPVLEKYGFKIKINDLVVNGTGMWYWGGPASDCGLTGRKIVVDTYGGYARVGGGCFSGKDPTKVDRSGAYAARFLAKNIVAQGLADKAEVRLAYFIGAKKPTMQDVETFGTSKKSQQIILSFMDKILDTSVSGILEGLDLQRPIYLPTAAYGHFGRDEFPWEKIV</sequence>
<dbReference type="UniPathway" id="UPA00315">
    <property type="reaction ID" value="UER00080"/>
</dbReference>
<evidence type="ECO:0000256" key="15">
    <source>
        <dbReference type="RuleBase" id="RU004462"/>
    </source>
</evidence>
<comment type="cofactor">
    <cofactor evidence="2">
        <name>K(+)</name>
        <dbReference type="ChEBI" id="CHEBI:29103"/>
    </cofactor>
</comment>
<evidence type="ECO:0000256" key="7">
    <source>
        <dbReference type="ARBA" id="ARBA00022679"/>
    </source>
</evidence>
<evidence type="ECO:0000313" key="20">
    <source>
        <dbReference type="Proteomes" id="UP000178017"/>
    </source>
</evidence>
<protein>
    <recommendedName>
        <fullName evidence="5 13">Methionine adenosyltransferase</fullName>
        <ecNumber evidence="5 13">2.5.1.6</ecNumber>
    </recommendedName>
</protein>
<evidence type="ECO:0000259" key="17">
    <source>
        <dbReference type="Pfam" id="PF02772"/>
    </source>
</evidence>
<dbReference type="GO" id="GO:0005524">
    <property type="term" value="F:ATP binding"/>
    <property type="evidence" value="ECO:0007669"/>
    <property type="project" value="UniProtKB-KW"/>
</dbReference>
<evidence type="ECO:0000256" key="11">
    <source>
        <dbReference type="ARBA" id="ARBA00022842"/>
    </source>
</evidence>
<comment type="cofactor">
    <cofactor evidence="1">
        <name>Mg(2+)</name>
        <dbReference type="ChEBI" id="CHEBI:18420"/>
    </cofactor>
</comment>
<evidence type="ECO:0000256" key="12">
    <source>
        <dbReference type="ARBA" id="ARBA00022958"/>
    </source>
</evidence>
<dbReference type="Gene3D" id="3.30.300.10">
    <property type="match status" value="3"/>
</dbReference>
<dbReference type="EMBL" id="MFDO01000019">
    <property type="protein sequence ID" value="OGE65341.1"/>
    <property type="molecule type" value="Genomic_DNA"/>
</dbReference>
<dbReference type="InterPro" id="IPR002133">
    <property type="entry name" value="S-AdoMet_synthetase"/>
</dbReference>
<dbReference type="EC" id="2.5.1.6" evidence="5 13"/>
<dbReference type="InterPro" id="IPR022629">
    <property type="entry name" value="S-AdoMet_synt_central"/>
</dbReference>
<accession>A0A1F5MIY1</accession>
<comment type="pathway">
    <text evidence="3">Amino-acid biosynthesis; S-adenosyl-L-methionine biosynthesis; S-adenosyl-L-methionine from L-methionine: step 1/1.</text>
</comment>
<dbReference type="PANTHER" id="PTHR11964">
    <property type="entry name" value="S-ADENOSYLMETHIONINE SYNTHETASE"/>
    <property type="match status" value="1"/>
</dbReference>
<reference evidence="19 20" key="1">
    <citation type="journal article" date="2016" name="Nat. Commun.">
        <title>Thousands of microbial genomes shed light on interconnected biogeochemical processes in an aquifer system.</title>
        <authorList>
            <person name="Anantharaman K."/>
            <person name="Brown C.T."/>
            <person name="Hug L.A."/>
            <person name="Sharon I."/>
            <person name="Castelle C.J."/>
            <person name="Probst A.J."/>
            <person name="Thomas B.C."/>
            <person name="Singh A."/>
            <person name="Wilkins M.J."/>
            <person name="Karaoz U."/>
            <person name="Brodie E.L."/>
            <person name="Williams K.H."/>
            <person name="Hubbard S.S."/>
            <person name="Banfield J.F."/>
        </authorList>
    </citation>
    <scope>NUCLEOTIDE SEQUENCE [LARGE SCALE GENOMIC DNA]</scope>
</reference>
<organism evidence="19 20">
    <name type="scientific">Candidatus Daviesbacteria bacterium RIFCSPLOWO2_01_FULL_40_24</name>
    <dbReference type="NCBI Taxonomy" id="1797787"/>
    <lineage>
        <taxon>Bacteria</taxon>
        <taxon>Candidatus Daviesiibacteriota</taxon>
    </lineage>
</organism>
<dbReference type="InterPro" id="IPR022636">
    <property type="entry name" value="S-AdoMet_synthetase_sfam"/>
</dbReference>
<keyword evidence="9" id="KW-0547">Nucleotide-binding</keyword>
<keyword evidence="11 14" id="KW-0460">Magnesium</keyword>
<evidence type="ECO:0000256" key="6">
    <source>
        <dbReference type="ARBA" id="ARBA00022563"/>
    </source>
</evidence>